<evidence type="ECO:0000313" key="4">
    <source>
        <dbReference type="Proteomes" id="UP000319138"/>
    </source>
</evidence>
<dbReference type="Proteomes" id="UP000319138">
    <property type="component" value="Unassembled WGS sequence"/>
</dbReference>
<evidence type="ECO:0000313" key="3">
    <source>
        <dbReference type="EMBL" id="TSJ92398.1"/>
    </source>
</evidence>
<reference evidence="3 4" key="1">
    <citation type="submission" date="2019-07" db="EMBL/GenBank/DDBJ databases">
        <title>Gilliamella genomes.</title>
        <authorList>
            <person name="Zheng H."/>
        </authorList>
    </citation>
    <scope>NUCLEOTIDE SEQUENCE [LARGE SCALE GENOMIC DNA]</scope>
    <source>
        <strain evidence="3 4">W8131</strain>
    </source>
</reference>
<dbReference type="InterPro" id="IPR049616">
    <property type="entry name" value="PheM"/>
</dbReference>
<dbReference type="RefSeq" id="WP_122983220.1">
    <property type="nucleotide sequence ID" value="NZ_LZGH01000009.1"/>
</dbReference>
<sequence>MNLVIFRFFFSFSIAIRS</sequence>
<organism evidence="3 4">
    <name type="scientific">Gilliamella apicola</name>
    <dbReference type="NCBI Taxonomy" id="1196095"/>
    <lineage>
        <taxon>Bacteria</taxon>
        <taxon>Pseudomonadati</taxon>
        <taxon>Pseudomonadota</taxon>
        <taxon>Gammaproteobacteria</taxon>
        <taxon>Orbales</taxon>
        <taxon>Orbaceae</taxon>
        <taxon>Gilliamella</taxon>
    </lineage>
</organism>
<dbReference type="EMBL" id="VMHL01000001">
    <property type="protein sequence ID" value="TSJ92398.1"/>
    <property type="molecule type" value="Genomic_DNA"/>
</dbReference>
<evidence type="ECO:0000256" key="1">
    <source>
        <dbReference type="ARBA" id="ARBA00022623"/>
    </source>
</evidence>
<dbReference type="NCBIfam" id="NF033686">
    <property type="entry name" value="leader_PheM_1"/>
    <property type="match status" value="1"/>
</dbReference>
<proteinExistence type="predicted"/>
<evidence type="ECO:0000256" key="2">
    <source>
        <dbReference type="ARBA" id="ARBA00044238"/>
    </source>
</evidence>
<name>A0A556RU54_9GAMM</name>
<accession>A0A556RU54</accession>
<keyword evidence="1" id="KW-0428">Leader peptide</keyword>
<comment type="caution">
    <text evidence="3">The sequence shown here is derived from an EMBL/GenBank/DDBJ whole genome shotgun (WGS) entry which is preliminary data.</text>
</comment>
<protein>
    <recommendedName>
        <fullName evidence="2">pheST attenuator peptide</fullName>
    </recommendedName>
</protein>
<dbReference type="AlphaFoldDB" id="A0A556RU54"/>
<gene>
    <name evidence="3" type="primary">pheM</name>
    <name evidence="3" type="ORF">FPQ14_01465</name>
</gene>